<dbReference type="SUPFAM" id="SSF46548">
    <property type="entry name" value="alpha-helical ferredoxin"/>
    <property type="match status" value="1"/>
</dbReference>
<dbReference type="Pfam" id="PF13183">
    <property type="entry name" value="Fer4_8"/>
    <property type="match status" value="1"/>
</dbReference>
<accession>A0ABS9R923</accession>
<feature type="domain" description="4Fe-4S ferredoxin-type" evidence="4">
    <location>
        <begin position="343"/>
        <end position="372"/>
    </location>
</feature>
<reference evidence="5 6" key="1">
    <citation type="submission" date="2022-02" db="EMBL/GenBank/DDBJ databases">
        <title>Genome of Erysipelotrichaceae sp. nov. NSJ-176 isolated from human feces.</title>
        <authorList>
            <person name="Abdugheni R."/>
        </authorList>
    </citation>
    <scope>NUCLEOTIDE SEQUENCE [LARGE SCALE GENOMIC DNA]</scope>
    <source>
        <strain evidence="5 6">NSJ-176</strain>
    </source>
</reference>
<evidence type="ECO:0000256" key="3">
    <source>
        <dbReference type="ARBA" id="ARBA00023014"/>
    </source>
</evidence>
<evidence type="ECO:0000256" key="2">
    <source>
        <dbReference type="ARBA" id="ARBA00023004"/>
    </source>
</evidence>
<sequence>MKMRKIERCNMIVSEIGLGCEGFHEADMDLYQLLDIAETSGVNCIDLYSPDPIMRKRLGEALKGRREKFIIQGHLCSVWKNNQYERTRNLEETKAGFEEMKQLLQTDYIDIGMIHYVDAIKDLETVIANGILDYAKVLKANGEIKAIGISSHNPQVALKAVETGDIDVLMFSVNPCYDLMPANEDVEELWNDANYDKDELQMDKDRERLYETCQKLGVGITVMKAFAGGDLLDASLSPTKVALTIPQCLHYALTRPGVVSIMAGSHSIKEFLDCLAYEQASDEEKDYAKAFAQMPKVNWEGHCMYCGHCAPCPKAIDIASVTKFLNLAKAQKELPETVREHYAVLEHYASECIQCGACETRCPFHVSIRENMKEAVKIFGK</sequence>
<protein>
    <submittedName>
        <fullName evidence="5">Aldo/keto reductase</fullName>
    </submittedName>
</protein>
<dbReference type="PROSITE" id="PS00198">
    <property type="entry name" value="4FE4S_FER_1"/>
    <property type="match status" value="1"/>
</dbReference>
<keyword evidence="3" id="KW-0411">Iron-sulfur</keyword>
<evidence type="ECO:0000256" key="1">
    <source>
        <dbReference type="ARBA" id="ARBA00022723"/>
    </source>
</evidence>
<dbReference type="InterPro" id="IPR053135">
    <property type="entry name" value="AKR2_Oxidoreductase"/>
</dbReference>
<gene>
    <name evidence="5" type="ORF">LQE99_13635</name>
</gene>
<dbReference type="PANTHER" id="PTHR43312:SF1">
    <property type="entry name" value="NADP-DEPENDENT OXIDOREDUCTASE DOMAIN-CONTAINING PROTEIN"/>
    <property type="match status" value="1"/>
</dbReference>
<evidence type="ECO:0000313" key="5">
    <source>
        <dbReference type="EMBL" id="MCH4286163.1"/>
    </source>
</evidence>
<dbReference type="RefSeq" id="WP_117453171.1">
    <property type="nucleotide sequence ID" value="NZ_JAKVPQ010000011.1"/>
</dbReference>
<dbReference type="SUPFAM" id="SSF51430">
    <property type="entry name" value="NAD(P)-linked oxidoreductase"/>
    <property type="match status" value="1"/>
</dbReference>
<dbReference type="Proteomes" id="UP001202402">
    <property type="component" value="Unassembled WGS sequence"/>
</dbReference>
<keyword evidence="6" id="KW-1185">Reference proteome</keyword>
<proteinExistence type="predicted"/>
<dbReference type="InterPro" id="IPR017900">
    <property type="entry name" value="4Fe4S_Fe_S_CS"/>
</dbReference>
<dbReference type="InterPro" id="IPR036812">
    <property type="entry name" value="NAD(P)_OxRdtase_dom_sf"/>
</dbReference>
<dbReference type="PROSITE" id="PS51379">
    <property type="entry name" value="4FE4S_FER_2"/>
    <property type="match status" value="1"/>
</dbReference>
<keyword evidence="1" id="KW-0479">Metal-binding</keyword>
<comment type="caution">
    <text evidence="5">The sequence shown here is derived from an EMBL/GenBank/DDBJ whole genome shotgun (WGS) entry which is preliminary data.</text>
</comment>
<dbReference type="Pfam" id="PF00248">
    <property type="entry name" value="Aldo_ket_red"/>
    <property type="match status" value="1"/>
</dbReference>
<dbReference type="InterPro" id="IPR017896">
    <property type="entry name" value="4Fe4S_Fe-S-bd"/>
</dbReference>
<evidence type="ECO:0000259" key="4">
    <source>
        <dbReference type="PROSITE" id="PS51379"/>
    </source>
</evidence>
<name>A0ABS9R923_9FIRM</name>
<dbReference type="PANTHER" id="PTHR43312">
    <property type="entry name" value="D-THREO-ALDOSE 1-DEHYDROGENASE"/>
    <property type="match status" value="1"/>
</dbReference>
<organism evidence="5 6">
    <name type="scientific">Amedibacillus hominis</name>
    <dbReference type="NCBI Taxonomy" id="2897776"/>
    <lineage>
        <taxon>Bacteria</taxon>
        <taxon>Bacillati</taxon>
        <taxon>Bacillota</taxon>
        <taxon>Erysipelotrichia</taxon>
        <taxon>Erysipelotrichales</taxon>
        <taxon>Erysipelotrichaceae</taxon>
        <taxon>Amedibacillus</taxon>
    </lineage>
</organism>
<dbReference type="InterPro" id="IPR023210">
    <property type="entry name" value="NADP_OxRdtase_dom"/>
</dbReference>
<dbReference type="CDD" id="cd19100">
    <property type="entry name" value="AKR_unchar"/>
    <property type="match status" value="1"/>
</dbReference>
<dbReference type="Gene3D" id="3.20.20.100">
    <property type="entry name" value="NADP-dependent oxidoreductase domain"/>
    <property type="match status" value="1"/>
</dbReference>
<evidence type="ECO:0000313" key="6">
    <source>
        <dbReference type="Proteomes" id="UP001202402"/>
    </source>
</evidence>
<dbReference type="EMBL" id="JAKVPQ010000011">
    <property type="protein sequence ID" value="MCH4286163.1"/>
    <property type="molecule type" value="Genomic_DNA"/>
</dbReference>
<keyword evidence="2" id="KW-0408">Iron</keyword>